<evidence type="ECO:0000313" key="5">
    <source>
        <dbReference type="Proteomes" id="UP000437736"/>
    </source>
</evidence>
<proteinExistence type="predicted"/>
<dbReference type="Proteomes" id="UP000437736">
    <property type="component" value="Unassembled WGS sequence"/>
</dbReference>
<keyword evidence="5" id="KW-1185">Reference proteome</keyword>
<evidence type="ECO:0000256" key="1">
    <source>
        <dbReference type="ARBA" id="ARBA00004613"/>
    </source>
</evidence>
<dbReference type="InterPro" id="IPR051398">
    <property type="entry name" value="Polysacch_Deacetylase"/>
</dbReference>
<reference evidence="4 5" key="1">
    <citation type="submission" date="2019-11" db="EMBL/GenBank/DDBJ databases">
        <title>Acidiferrimicrobium australis gen. nov., sp. nov., an acidophilic and obligately heterotrophic, member of the Actinobacteria that catalyses dissimilatory oxido- reduction of iron isolated from metal-rich acidic water in Chile.</title>
        <authorList>
            <person name="Gonzalez D."/>
            <person name="Huber K."/>
            <person name="Hedrich S."/>
            <person name="Rojas-Villalobos C."/>
            <person name="Quatrini R."/>
            <person name="Dinamarca M.A."/>
            <person name="Schwarz A."/>
            <person name="Canales C."/>
            <person name="Nancucheo I."/>
        </authorList>
    </citation>
    <scope>NUCLEOTIDE SEQUENCE [LARGE SCALE GENOMIC DNA]</scope>
    <source>
        <strain evidence="4 5">USS-CCA1</strain>
    </source>
</reference>
<sequence length="230" mass="24541">MYHAVAREAHDPNQLCVSPERFAAQMTWLARRGLRGVSVVSLLRAVQRGDAGGLVGITFDDGYRSVLHAALPVLRRHGFGATAFVLSDPPAPENTWDEGTAWPLLAADEIRELAAEGVEIGSHGATHTRLTGLPHRRLAAEVADSRAALGEVAGGEVQGFAYPWGAMDAAARAAVAAAGYTYACAVSTPYRGLSTLALPRAYVGDRDGGFELALKRRLHKVNSIWKGRFA</sequence>
<name>A0ABW9QWT1_9ACTN</name>
<feature type="domain" description="NodB homology" evidence="3">
    <location>
        <begin position="53"/>
        <end position="230"/>
    </location>
</feature>
<gene>
    <name evidence="4" type="ORF">GHK86_13605</name>
</gene>
<dbReference type="Pfam" id="PF01522">
    <property type="entry name" value="Polysacc_deac_1"/>
    <property type="match status" value="1"/>
</dbReference>
<comment type="subcellular location">
    <subcellularLocation>
        <location evidence="1">Secreted</location>
    </subcellularLocation>
</comment>
<dbReference type="EMBL" id="WJHE01000707">
    <property type="protein sequence ID" value="MST33747.1"/>
    <property type="molecule type" value="Genomic_DNA"/>
</dbReference>
<dbReference type="SUPFAM" id="SSF88713">
    <property type="entry name" value="Glycoside hydrolase/deacetylase"/>
    <property type="match status" value="1"/>
</dbReference>
<dbReference type="Gene3D" id="3.20.20.370">
    <property type="entry name" value="Glycoside hydrolase/deacetylase"/>
    <property type="match status" value="1"/>
</dbReference>
<evidence type="ECO:0000256" key="2">
    <source>
        <dbReference type="ARBA" id="ARBA00022729"/>
    </source>
</evidence>
<protein>
    <submittedName>
        <fullName evidence="4">Polysaccharide deacetylase family protein</fullName>
    </submittedName>
</protein>
<keyword evidence="2" id="KW-0732">Signal</keyword>
<dbReference type="PROSITE" id="PS51677">
    <property type="entry name" value="NODB"/>
    <property type="match status" value="1"/>
</dbReference>
<dbReference type="InterPro" id="IPR002509">
    <property type="entry name" value="NODB_dom"/>
</dbReference>
<dbReference type="PANTHER" id="PTHR34216">
    <property type="match status" value="1"/>
</dbReference>
<dbReference type="InterPro" id="IPR011330">
    <property type="entry name" value="Glyco_hydro/deAcase_b/a-brl"/>
</dbReference>
<dbReference type="PANTHER" id="PTHR34216:SF3">
    <property type="entry name" value="POLY-BETA-1,6-N-ACETYL-D-GLUCOSAMINE N-DEACETYLASE"/>
    <property type="match status" value="1"/>
</dbReference>
<comment type="caution">
    <text evidence="4">The sequence shown here is derived from an EMBL/GenBank/DDBJ whole genome shotgun (WGS) entry which is preliminary data.</text>
</comment>
<dbReference type="CDD" id="cd10918">
    <property type="entry name" value="CE4_NodB_like_5s_6s"/>
    <property type="match status" value="1"/>
</dbReference>
<organism evidence="4 5">
    <name type="scientific">Acidiferrimicrobium australe</name>
    <dbReference type="NCBI Taxonomy" id="2664430"/>
    <lineage>
        <taxon>Bacteria</taxon>
        <taxon>Bacillati</taxon>
        <taxon>Actinomycetota</taxon>
        <taxon>Acidimicrobiia</taxon>
        <taxon>Acidimicrobiales</taxon>
        <taxon>Acidimicrobiaceae</taxon>
        <taxon>Acidiferrimicrobium</taxon>
    </lineage>
</organism>
<evidence type="ECO:0000259" key="3">
    <source>
        <dbReference type="PROSITE" id="PS51677"/>
    </source>
</evidence>
<accession>A0ABW9QWT1</accession>
<evidence type="ECO:0000313" key="4">
    <source>
        <dbReference type="EMBL" id="MST33747.1"/>
    </source>
</evidence>